<dbReference type="OrthoDB" id="74340at2157"/>
<reference evidence="1 2" key="1">
    <citation type="submission" date="2016-04" db="EMBL/GenBank/DDBJ databases">
        <title>Genome sequence of Methanobrevibacter cuticularis DSM 11139.</title>
        <authorList>
            <person name="Poehlein A."/>
            <person name="Seedorf H."/>
            <person name="Daniel R."/>
        </authorList>
    </citation>
    <scope>NUCLEOTIDE SEQUENCE [LARGE SCALE GENOMIC DNA]</scope>
    <source>
        <strain evidence="1 2">DSM 11139</strain>
    </source>
</reference>
<dbReference type="PATRIC" id="fig|47311.3.peg.906"/>
<dbReference type="STRING" id="47311.MBCUT_08220"/>
<gene>
    <name evidence="1" type="ORF">MBCUT_08220</name>
</gene>
<dbReference type="EMBL" id="LWMW01000092">
    <property type="protein sequence ID" value="KZX16436.1"/>
    <property type="molecule type" value="Genomic_DNA"/>
</dbReference>
<dbReference type="AlphaFoldDB" id="A0A166EA46"/>
<dbReference type="Proteomes" id="UP000077275">
    <property type="component" value="Unassembled WGS sequence"/>
</dbReference>
<organism evidence="1 2">
    <name type="scientific">Methanobrevibacter cuticularis</name>
    <dbReference type="NCBI Taxonomy" id="47311"/>
    <lineage>
        <taxon>Archaea</taxon>
        <taxon>Methanobacteriati</taxon>
        <taxon>Methanobacteriota</taxon>
        <taxon>Methanomada group</taxon>
        <taxon>Methanobacteria</taxon>
        <taxon>Methanobacteriales</taxon>
        <taxon>Methanobacteriaceae</taxon>
        <taxon>Methanobrevibacter</taxon>
    </lineage>
</organism>
<sequence>MNKDLNDLNNKIVEILEKNNIKPIISGDASFIETIRIYEEEKIETILTELESLFKRYKSYSLNHTSVSSCCSPYYYEIRFKIEL</sequence>
<name>A0A166EA46_9EURY</name>
<proteinExistence type="predicted"/>
<evidence type="ECO:0000313" key="1">
    <source>
        <dbReference type="EMBL" id="KZX16436.1"/>
    </source>
</evidence>
<evidence type="ECO:0000313" key="2">
    <source>
        <dbReference type="Proteomes" id="UP000077275"/>
    </source>
</evidence>
<protein>
    <submittedName>
        <fullName evidence="1">Uncharacterized protein</fullName>
    </submittedName>
</protein>
<comment type="caution">
    <text evidence="1">The sequence shown here is derived from an EMBL/GenBank/DDBJ whole genome shotgun (WGS) entry which is preliminary data.</text>
</comment>
<dbReference type="RefSeq" id="WP_067259235.1">
    <property type="nucleotide sequence ID" value="NZ_LWMW01000092.1"/>
</dbReference>
<accession>A0A166EA46</accession>
<keyword evidence="2" id="KW-1185">Reference proteome</keyword>